<gene>
    <name evidence="3" type="ORF">PJ311_13710</name>
</gene>
<reference evidence="3 4" key="1">
    <citation type="submission" date="2023-01" db="EMBL/GenBank/DDBJ databases">
        <title>Bacillus changyiensis sp. nov., isolated from a coastal deposit.</title>
        <authorList>
            <person name="Xiao G."/>
            <person name="Lai Q."/>
            <person name="Hu Z."/>
            <person name="Shao Z."/>
        </authorList>
    </citation>
    <scope>NUCLEOTIDE SEQUENCE [LARGE SCALE GENOMIC DNA]</scope>
    <source>
        <strain evidence="3 4">CLL-7-23</strain>
    </source>
</reference>
<protein>
    <submittedName>
        <fullName evidence="3">Protein kinase family protein</fullName>
    </submittedName>
</protein>
<evidence type="ECO:0000259" key="2">
    <source>
        <dbReference type="PROSITE" id="PS50011"/>
    </source>
</evidence>
<dbReference type="Proteomes" id="UP001211894">
    <property type="component" value="Unassembled WGS sequence"/>
</dbReference>
<dbReference type="PANTHER" id="PTHR37171">
    <property type="entry name" value="SERINE/THREONINE-PROTEIN KINASE YRZF-RELATED"/>
    <property type="match status" value="1"/>
</dbReference>
<organism evidence="3 4">
    <name type="scientific">Bacillus changyiensis</name>
    <dbReference type="NCBI Taxonomy" id="3004103"/>
    <lineage>
        <taxon>Bacteria</taxon>
        <taxon>Bacillati</taxon>
        <taxon>Bacillota</taxon>
        <taxon>Bacilli</taxon>
        <taxon>Bacillales</taxon>
        <taxon>Bacillaceae</taxon>
        <taxon>Bacillus</taxon>
    </lineage>
</organism>
<feature type="binding site" evidence="1">
    <location>
        <position position="53"/>
    </location>
    <ligand>
        <name>ATP</name>
        <dbReference type="ChEBI" id="CHEBI:30616"/>
    </ligand>
</feature>
<sequence>MTKVQKYSASVKYNTKKKFNKLVQKPAELELIGKGRSAYVFKLTEQGKDMALKIFFPEFKEVAKREADIYKNLADSPYYPDIYETGPSYILMEYIKGHTFYECLTKGIQIEDEMIQEVDRALQDAKLKGLNPSDIHLRNLILTPSGAVKVIDVARFSQTKQCTQWEDLKTAYQNLYKNKRFPQKIPRLLMEIIAFLYKRNWLQKQWAAKKNNFYS</sequence>
<dbReference type="Pfam" id="PF01636">
    <property type="entry name" value="APH"/>
    <property type="match status" value="1"/>
</dbReference>
<evidence type="ECO:0000256" key="1">
    <source>
        <dbReference type="PROSITE-ProRule" id="PRU10141"/>
    </source>
</evidence>
<dbReference type="EMBL" id="JAQKAB010000009">
    <property type="protein sequence ID" value="MDA7027640.1"/>
    <property type="molecule type" value="Genomic_DNA"/>
</dbReference>
<evidence type="ECO:0000313" key="4">
    <source>
        <dbReference type="Proteomes" id="UP001211894"/>
    </source>
</evidence>
<keyword evidence="1" id="KW-0067">ATP-binding</keyword>
<dbReference type="PANTHER" id="PTHR37171:SF1">
    <property type="entry name" value="SERINE_THREONINE-PROTEIN KINASE YRZF-RELATED"/>
    <property type="match status" value="1"/>
</dbReference>
<dbReference type="InterPro" id="IPR052396">
    <property type="entry name" value="Meiotic_Drive_Suppr_Kinase"/>
</dbReference>
<feature type="domain" description="Protein kinase" evidence="2">
    <location>
        <begin position="26"/>
        <end position="215"/>
    </location>
</feature>
<evidence type="ECO:0000313" key="3">
    <source>
        <dbReference type="EMBL" id="MDA7027640.1"/>
    </source>
</evidence>
<dbReference type="InterPro" id="IPR011009">
    <property type="entry name" value="Kinase-like_dom_sf"/>
</dbReference>
<dbReference type="InterPro" id="IPR017441">
    <property type="entry name" value="Protein_kinase_ATP_BS"/>
</dbReference>
<dbReference type="Gene3D" id="1.10.510.10">
    <property type="entry name" value="Transferase(Phosphotransferase) domain 1"/>
    <property type="match status" value="1"/>
</dbReference>
<dbReference type="RefSeq" id="WP_271341471.1">
    <property type="nucleotide sequence ID" value="NZ_JAQKAB010000009.1"/>
</dbReference>
<comment type="caution">
    <text evidence="3">The sequence shown here is derived from an EMBL/GenBank/DDBJ whole genome shotgun (WGS) entry which is preliminary data.</text>
</comment>
<proteinExistence type="predicted"/>
<dbReference type="PROSITE" id="PS00107">
    <property type="entry name" value="PROTEIN_KINASE_ATP"/>
    <property type="match status" value="1"/>
</dbReference>
<accession>A0ABT4X631</accession>
<dbReference type="InterPro" id="IPR000719">
    <property type="entry name" value="Prot_kinase_dom"/>
</dbReference>
<name>A0ABT4X631_9BACI</name>
<keyword evidence="3" id="KW-0808">Transferase</keyword>
<dbReference type="GO" id="GO:0016301">
    <property type="term" value="F:kinase activity"/>
    <property type="evidence" value="ECO:0007669"/>
    <property type="project" value="UniProtKB-KW"/>
</dbReference>
<dbReference type="PROSITE" id="PS50011">
    <property type="entry name" value="PROTEIN_KINASE_DOM"/>
    <property type="match status" value="1"/>
</dbReference>
<keyword evidence="3" id="KW-0418">Kinase</keyword>
<dbReference type="InterPro" id="IPR002575">
    <property type="entry name" value="Aminoglycoside_PTrfase"/>
</dbReference>
<keyword evidence="4" id="KW-1185">Reference proteome</keyword>
<dbReference type="SUPFAM" id="SSF56112">
    <property type="entry name" value="Protein kinase-like (PK-like)"/>
    <property type="match status" value="1"/>
</dbReference>
<keyword evidence="1" id="KW-0547">Nucleotide-binding</keyword>